<protein>
    <recommendedName>
        <fullName evidence="3">PAP2 superfamily protein</fullName>
    </recommendedName>
</protein>
<proteinExistence type="predicted"/>
<evidence type="ECO:0000313" key="1">
    <source>
        <dbReference type="EMBL" id="SFP02195.1"/>
    </source>
</evidence>
<dbReference type="RefSeq" id="WP_136697213.1">
    <property type="nucleotide sequence ID" value="NZ_FOWQ01000002.1"/>
</dbReference>
<name>A0A1I5LY49_9ACTN</name>
<dbReference type="STRING" id="1523247.SAMN05660464_1989"/>
<keyword evidence="2" id="KW-1185">Reference proteome</keyword>
<dbReference type="Proteomes" id="UP000198857">
    <property type="component" value="Unassembled WGS sequence"/>
</dbReference>
<dbReference type="EMBL" id="FOWQ01000002">
    <property type="protein sequence ID" value="SFP02195.1"/>
    <property type="molecule type" value="Genomic_DNA"/>
</dbReference>
<evidence type="ECO:0008006" key="3">
    <source>
        <dbReference type="Google" id="ProtNLM"/>
    </source>
</evidence>
<gene>
    <name evidence="1" type="ORF">SAMN05660464_1989</name>
</gene>
<reference evidence="2" key="1">
    <citation type="submission" date="2016-10" db="EMBL/GenBank/DDBJ databases">
        <authorList>
            <person name="Varghese N."/>
            <person name="Submissions S."/>
        </authorList>
    </citation>
    <scope>NUCLEOTIDE SEQUENCE [LARGE SCALE GENOMIC DNA]</scope>
    <source>
        <strain evidence="2">DSM 44208</strain>
    </source>
</reference>
<organism evidence="1 2">
    <name type="scientific">Geodermatophilus dictyosporus</name>
    <dbReference type="NCBI Taxonomy" id="1523247"/>
    <lineage>
        <taxon>Bacteria</taxon>
        <taxon>Bacillati</taxon>
        <taxon>Actinomycetota</taxon>
        <taxon>Actinomycetes</taxon>
        <taxon>Geodermatophilales</taxon>
        <taxon>Geodermatophilaceae</taxon>
        <taxon>Geodermatophilus</taxon>
    </lineage>
</organism>
<sequence length="81" mass="8546">MQRRTIGPRTRPAATLLSRAGEHAAAWVVIGLVGAALDARRRRRRGEAVLGVHLPSDVLSGTALGGAVAAPTRISRRTDAR</sequence>
<dbReference type="AlphaFoldDB" id="A0A1I5LY49"/>
<accession>A0A1I5LY49</accession>
<evidence type="ECO:0000313" key="2">
    <source>
        <dbReference type="Proteomes" id="UP000198857"/>
    </source>
</evidence>